<dbReference type="Proteomes" id="UP001283361">
    <property type="component" value="Unassembled WGS sequence"/>
</dbReference>
<accession>A0AAE1ALQ8</accession>
<organism evidence="1 2">
    <name type="scientific">Elysia crispata</name>
    <name type="common">lettuce slug</name>
    <dbReference type="NCBI Taxonomy" id="231223"/>
    <lineage>
        <taxon>Eukaryota</taxon>
        <taxon>Metazoa</taxon>
        <taxon>Spiralia</taxon>
        <taxon>Lophotrochozoa</taxon>
        <taxon>Mollusca</taxon>
        <taxon>Gastropoda</taxon>
        <taxon>Heterobranchia</taxon>
        <taxon>Euthyneura</taxon>
        <taxon>Panpulmonata</taxon>
        <taxon>Sacoglossa</taxon>
        <taxon>Placobranchoidea</taxon>
        <taxon>Plakobranchidae</taxon>
        <taxon>Elysia</taxon>
    </lineage>
</organism>
<dbReference type="AlphaFoldDB" id="A0AAE1ALQ8"/>
<keyword evidence="2" id="KW-1185">Reference proteome</keyword>
<sequence>MGFGMMWDELEKKCAGKEVETERAMEEMGFGMMWNELEKKWAGRGRDRKRDRGDGVWNDVEWVEKKCAGRGEETERAMEEMGVWNDVG</sequence>
<dbReference type="EMBL" id="JAWDGP010001595">
    <property type="protein sequence ID" value="KAK3789998.1"/>
    <property type="molecule type" value="Genomic_DNA"/>
</dbReference>
<proteinExistence type="predicted"/>
<protein>
    <submittedName>
        <fullName evidence="1">Uncharacterized protein</fullName>
    </submittedName>
</protein>
<comment type="caution">
    <text evidence="1">The sequence shown here is derived from an EMBL/GenBank/DDBJ whole genome shotgun (WGS) entry which is preliminary data.</text>
</comment>
<evidence type="ECO:0000313" key="1">
    <source>
        <dbReference type="EMBL" id="KAK3789998.1"/>
    </source>
</evidence>
<name>A0AAE1ALQ8_9GAST</name>
<gene>
    <name evidence="1" type="ORF">RRG08_061944</name>
</gene>
<evidence type="ECO:0000313" key="2">
    <source>
        <dbReference type="Proteomes" id="UP001283361"/>
    </source>
</evidence>
<reference evidence="1" key="1">
    <citation type="journal article" date="2023" name="G3 (Bethesda)">
        <title>A reference genome for the long-term kleptoplast-retaining sea slug Elysia crispata morphotype clarki.</title>
        <authorList>
            <person name="Eastman K.E."/>
            <person name="Pendleton A.L."/>
            <person name="Shaikh M.A."/>
            <person name="Suttiyut T."/>
            <person name="Ogas R."/>
            <person name="Tomko P."/>
            <person name="Gavelis G."/>
            <person name="Widhalm J.R."/>
            <person name="Wisecaver J.H."/>
        </authorList>
    </citation>
    <scope>NUCLEOTIDE SEQUENCE</scope>
    <source>
        <strain evidence="1">ECLA1</strain>
    </source>
</reference>